<proteinExistence type="predicted"/>
<evidence type="ECO:0000313" key="1">
    <source>
        <dbReference type="EMBL" id="RWR52447.1"/>
    </source>
</evidence>
<keyword evidence="2" id="KW-1185">Reference proteome</keyword>
<dbReference type="RefSeq" id="WP_128147407.1">
    <property type="nucleotide sequence ID" value="NZ_SAVB01000002.1"/>
</dbReference>
<comment type="caution">
    <text evidence="1">The sequence shown here is derived from an EMBL/GenBank/DDBJ whole genome shotgun (WGS) entry which is preliminary data.</text>
</comment>
<dbReference type="EMBL" id="SAVB01000002">
    <property type="protein sequence ID" value="RWR52447.1"/>
    <property type="molecule type" value="Genomic_DNA"/>
</dbReference>
<organism evidence="1 2">
    <name type="scientific">Paenirhodobacter ferrireducens</name>
    <dbReference type="NCBI Taxonomy" id="1215032"/>
    <lineage>
        <taxon>Bacteria</taxon>
        <taxon>Pseudomonadati</taxon>
        <taxon>Pseudomonadota</taxon>
        <taxon>Alphaproteobacteria</taxon>
        <taxon>Rhodobacterales</taxon>
        <taxon>Rhodobacter group</taxon>
        <taxon>Paenirhodobacter</taxon>
    </lineage>
</organism>
<evidence type="ECO:0000313" key="2">
    <source>
        <dbReference type="Proteomes" id="UP000286594"/>
    </source>
</evidence>
<gene>
    <name evidence="1" type="ORF">EOW65_02410</name>
</gene>
<dbReference type="Pfam" id="PF20083">
    <property type="entry name" value="DUF6477"/>
    <property type="match status" value="1"/>
</dbReference>
<dbReference type="InterPro" id="IPR045516">
    <property type="entry name" value="DUF6477"/>
</dbReference>
<sequence>MTDLHDSIAALRRPRLLIRAARCGQGEYNRARDLKRLMRLAEAPPPEAALRALIAEEATLEAHRREGGAQYSLARHIELLIAMMAEARLLPRPGA</sequence>
<accession>A0A443LTF0</accession>
<dbReference type="AlphaFoldDB" id="A0A443LTF0"/>
<protein>
    <submittedName>
        <fullName evidence="1">Uncharacterized protein</fullName>
    </submittedName>
</protein>
<name>A0A443LTF0_9RHOB</name>
<reference evidence="1 2" key="1">
    <citation type="submission" date="2019-01" db="EMBL/GenBank/DDBJ databases">
        <title>Sinorhodobacter populi sp. nov. isolated from the symptomatic bark tissue of Populus euramericana canker.</title>
        <authorList>
            <person name="Xu G."/>
        </authorList>
    </citation>
    <scope>NUCLEOTIDE SEQUENCE [LARGE SCALE GENOMIC DNA]</scope>
    <source>
        <strain evidence="1 2">CCTCC AB2012026</strain>
    </source>
</reference>
<dbReference type="Proteomes" id="UP000286594">
    <property type="component" value="Unassembled WGS sequence"/>
</dbReference>
<dbReference type="OrthoDB" id="7875218at2"/>